<gene>
    <name evidence="2" type="primary">LOC104781999</name>
</gene>
<evidence type="ECO:0000313" key="2">
    <source>
        <dbReference type="RefSeq" id="XP_010505144.1"/>
    </source>
</evidence>
<keyword evidence="1" id="KW-1185">Reference proteome</keyword>
<reference evidence="2" key="2">
    <citation type="submission" date="2025-08" db="UniProtKB">
        <authorList>
            <consortium name="RefSeq"/>
        </authorList>
    </citation>
    <scope>IDENTIFICATION</scope>
    <source>
        <tissue evidence="2">Leaf</tissue>
    </source>
</reference>
<accession>A0ABM0YS92</accession>
<sequence>MTITPEFESFLSCVFAKVYRGGRSMGSHQARNFSSLPPGINNASNVAARYLLRGITATVLLIIRRQEAAVLKRQEELNEISRKLEEFFENDEQFWSDMAVRGRSLRKTSSKETIVIFSS</sequence>
<dbReference type="GeneID" id="104781999"/>
<organism evidence="1 2">
    <name type="scientific">Camelina sativa</name>
    <name type="common">False flax</name>
    <name type="synonym">Myagrum sativum</name>
    <dbReference type="NCBI Taxonomy" id="90675"/>
    <lineage>
        <taxon>Eukaryota</taxon>
        <taxon>Viridiplantae</taxon>
        <taxon>Streptophyta</taxon>
        <taxon>Embryophyta</taxon>
        <taxon>Tracheophyta</taxon>
        <taxon>Spermatophyta</taxon>
        <taxon>Magnoliopsida</taxon>
        <taxon>eudicotyledons</taxon>
        <taxon>Gunneridae</taxon>
        <taxon>Pentapetalae</taxon>
        <taxon>rosids</taxon>
        <taxon>malvids</taxon>
        <taxon>Brassicales</taxon>
        <taxon>Brassicaceae</taxon>
        <taxon>Camelineae</taxon>
        <taxon>Camelina</taxon>
    </lineage>
</organism>
<reference evidence="1" key="1">
    <citation type="journal article" date="2014" name="Nat. Commun.">
        <title>The emerging biofuel crop Camelina sativa retains a highly undifferentiated hexaploid genome structure.</title>
        <authorList>
            <person name="Kagale S."/>
            <person name="Koh C."/>
            <person name="Nixon J."/>
            <person name="Bollina V."/>
            <person name="Clarke W.E."/>
            <person name="Tuteja R."/>
            <person name="Spillane C."/>
            <person name="Robinson S.J."/>
            <person name="Links M.G."/>
            <person name="Clarke C."/>
            <person name="Higgins E.E."/>
            <person name="Huebert T."/>
            <person name="Sharpe A.G."/>
            <person name="Parkin I.A."/>
        </authorList>
    </citation>
    <scope>NUCLEOTIDE SEQUENCE [LARGE SCALE GENOMIC DNA]</scope>
    <source>
        <strain evidence="1">cv. DH55</strain>
    </source>
</reference>
<dbReference type="Proteomes" id="UP000694864">
    <property type="component" value="Chromosome 1"/>
</dbReference>
<evidence type="ECO:0000313" key="1">
    <source>
        <dbReference type="Proteomes" id="UP000694864"/>
    </source>
</evidence>
<protein>
    <submittedName>
        <fullName evidence="2">Uncharacterized protein LOC104781999</fullName>
    </submittedName>
</protein>
<dbReference type="RefSeq" id="XP_010505144.1">
    <property type="nucleotide sequence ID" value="XM_010506842.2"/>
</dbReference>
<name>A0ABM0YS92_CAMSA</name>
<proteinExistence type="predicted"/>